<reference evidence="1" key="1">
    <citation type="journal article" date="2021" name="Front. Microbiol.">
        <title>Comprehensive Comparative Genomics and Phenotyping of Methylobacterium Species.</title>
        <authorList>
            <person name="Alessa O."/>
            <person name="Ogura Y."/>
            <person name="Fujitani Y."/>
            <person name="Takami H."/>
            <person name="Hayashi T."/>
            <person name="Sahin N."/>
            <person name="Tani A."/>
        </authorList>
    </citation>
    <scope>NUCLEOTIDE SEQUENCE</scope>
    <source>
        <strain evidence="1">DSM 14458</strain>
    </source>
</reference>
<dbReference type="RefSeq" id="WP_238308357.1">
    <property type="nucleotide sequence ID" value="NZ_BPRE01000013.1"/>
</dbReference>
<evidence type="ECO:0000313" key="2">
    <source>
        <dbReference type="Proteomes" id="UP001055093"/>
    </source>
</evidence>
<organism evidence="1 2">
    <name type="scientific">Methylorubrum suomiense</name>
    <dbReference type="NCBI Taxonomy" id="144191"/>
    <lineage>
        <taxon>Bacteria</taxon>
        <taxon>Pseudomonadati</taxon>
        <taxon>Pseudomonadota</taxon>
        <taxon>Alphaproteobacteria</taxon>
        <taxon>Hyphomicrobiales</taxon>
        <taxon>Methylobacteriaceae</taxon>
        <taxon>Methylorubrum</taxon>
    </lineage>
</organism>
<sequence>MTDQPRPLAEIAREAMQRTFFDLLAVELPPHIAEALVESAFDAIGDAAIRHLSVIEVTEADANL</sequence>
<gene>
    <name evidence="1" type="ORF">BGCPKDLD_3843</name>
</gene>
<dbReference type="EMBL" id="BPRE01000013">
    <property type="protein sequence ID" value="GJE77240.1"/>
    <property type="molecule type" value="Genomic_DNA"/>
</dbReference>
<reference evidence="1" key="2">
    <citation type="submission" date="2021-08" db="EMBL/GenBank/DDBJ databases">
        <authorList>
            <person name="Tani A."/>
            <person name="Ola A."/>
            <person name="Ogura Y."/>
            <person name="Katsura K."/>
            <person name="Hayashi T."/>
        </authorList>
    </citation>
    <scope>NUCLEOTIDE SEQUENCE</scope>
    <source>
        <strain evidence="1">DSM 14458</strain>
    </source>
</reference>
<name>A0ABQ4UYZ8_9HYPH</name>
<keyword evidence="2" id="KW-1185">Reference proteome</keyword>
<dbReference type="Proteomes" id="UP001055093">
    <property type="component" value="Unassembled WGS sequence"/>
</dbReference>
<comment type="caution">
    <text evidence="1">The sequence shown here is derived from an EMBL/GenBank/DDBJ whole genome shotgun (WGS) entry which is preliminary data.</text>
</comment>
<protein>
    <submittedName>
        <fullName evidence="1">Uncharacterized protein</fullName>
    </submittedName>
</protein>
<proteinExistence type="predicted"/>
<evidence type="ECO:0000313" key="1">
    <source>
        <dbReference type="EMBL" id="GJE77240.1"/>
    </source>
</evidence>
<accession>A0ABQ4UYZ8</accession>